<evidence type="ECO:0000256" key="4">
    <source>
        <dbReference type="ARBA" id="ARBA00023242"/>
    </source>
</evidence>
<proteinExistence type="inferred from homology"/>
<name>A0ABR2V751_9PEZI</name>
<feature type="compositionally biased region" description="Low complexity" evidence="5">
    <location>
        <begin position="92"/>
        <end position="110"/>
    </location>
</feature>
<evidence type="ECO:0000313" key="10">
    <source>
        <dbReference type="Proteomes" id="UP001408356"/>
    </source>
</evidence>
<feature type="compositionally biased region" description="Pro residues" evidence="5">
    <location>
        <begin position="1709"/>
        <end position="1722"/>
    </location>
</feature>
<dbReference type="Pfam" id="PF11262">
    <property type="entry name" value="Tho2"/>
    <property type="match status" value="1"/>
</dbReference>
<feature type="compositionally biased region" description="Basic and acidic residues" evidence="5">
    <location>
        <begin position="1972"/>
        <end position="1987"/>
    </location>
</feature>
<feature type="compositionally biased region" description="Basic and acidic residues" evidence="5">
    <location>
        <begin position="2425"/>
        <end position="2439"/>
    </location>
</feature>
<dbReference type="Pfam" id="PF16134">
    <property type="entry name" value="THOC2_N"/>
    <property type="match status" value="1"/>
</dbReference>
<feature type="compositionally biased region" description="Basic and acidic residues" evidence="5">
    <location>
        <begin position="2354"/>
        <end position="2366"/>
    </location>
</feature>
<sequence length="2466" mass="271782">MPPKRKRNEAAEGAGRPSPHRPSDTNLGQHDRDNQDNRRRSGAGGRNNRGRNLERRPSFNNNNGNNRGPLSPTAQRPPSSSSQAAPQPPIISPSTTSAPPASQSSQSIQPRLPVMPSKYSYVILNDARLGAWQQSGRYEVVQHGIASRDDEDIEEVSTISQEFARAVLENRLEATDAGACMKEILGPDPGNEDDRTNCGFDAHSLFADSISVFVDAGGEHDRAKGIVNPLLTPSFRDFVFATEISAQLLRQVLDVHVVEELGLTKPTFSKMRTRHATNSLYRQSNYNLLREESEGFAKLITELYFTAHTMNQEQLTQEQVEAGFERVKGLIGTFDLDVGRVLDIVFDVFASTMMRTYRFFTMFLRVSSWWPREQSDRYDPVLTGGLPRWALPGATFLPSPEEQAQMDQKRLQRDIEFWDRAREIHLDAFFELGGRHASEAELEEFSGTASTVSQKSDEPIDPLEWIKTTKTLPPCGNRVAAQLYGFKLQYFISEARDKEEIIPANLFFLAAYLIKIGFISLPDLYAHIWPSDEKMDAVKERRAQELEEKEKKDRQGAEPNALLKAGALSDDTVSASTTSRAREAPAAKPDASHKDGSSADASTSDSLPEPKEVLKVDLLHHLLLVGAIPEALFVLGRINWLTDAYPDEIITPINRILLYSIDRVYRETLPKEPEPIATDAMKKELAQDHAMSKGALKLVDRPPSKALKWPFADGSAKNVRYEHYLKEWTDNVPVCQTVDDVFTLCGTLLNISGVQIGRSHTLLKKLTAIGAKSLQEDNSVQNLDKWRDLLKRTIFPALNLTTSNVDVVNSVWSLLSHFPSKVRYNIYAECYEGSISRLPAMAKAFKYARLDTLAVLKRLSKENLAKSAKSMAKVALSSPGIVCKVALDQIEAYSNLIEAFVECTRYFTDLGYDVLVWSLMSSLGGKQRSRTQEGSVLLTSKWLQALSKFSGKVFRRYSNMDPTPVIQYVNDQLARGNSTDLVIMREFITSMGGIVSDVDFTDAQLAALSGGEELRRQTFINLGDKRFESSKSASRLMQALVHTKLAPRLLTNIAQYRQSAIYHLPENETHIKYLATVIDDSQQALVQFVELLRSNLTPEQFDTLVPSIPRLLTEFGLDANLAFLIGRVSLAYYLTGPGAIAAKGGRLPGNTEVTTDAEGDLAMDAQENGGTPPLPAPTNADDAMAVDDQESKEALVEDTSTPMTNGRRPDHFSEVLRPIVSTVQTLLPSTVWNSISPDFFVLFWSLQTSDLGIPASSYNAESLRLQKEQDFIKKDRSDMSRTGRAKAEQRKAEITQLASKLGSEATQCQERVSKTKMLLLKSAPTWIPATMSSSNEAADVLIEDCIVPRVLLGPGDADFCYKMVKFMHDNQVANFSIMVLYDRLFTVNRLRSLVFGCTIREAEFLGRFVKLALGDLSRWHRSRDIYEKEATRNGKHAAFVISPTDEGKSASTLEHGQFQDQLWSWHRNLATVLRTCLQGTEWLHIRNAITVLKSVLDYFPAVNFHGKQFLSVLQQIAQREAATKNEDDGQNHRVDLSVTANTAASALKKYETKWVIVQAFRPNLVSSNATKHSPEDNLNVQQAGDSSDDKAAEVVKNPKSTNLRPNASEFKPHGSASGIAQSKPGAEDEDGEVKDSRGRPINTTLTLDQKKDAEGSQLSGSQKPAAHPQRVEIGKTSSRPSTPPLRSSNQSPAPHGRREPSKLSTIASLPPPPGLPTRPDVPIPGHFNQDERGQIRMAELGHSREPREPRDPRTHRDSRETRDVREAKESRPADSSRTSRGRESYGSDRRPLEVPVKEPLRSDRERGSRPEGPHRWEPPPSEREIRPPRERVPAGTGTLSRSTDPIRSARDSPSDAKAMPPPAQPETQGPTVNPERLRLIGATEENRRPGNTPAETINPARAALINENRPGSRGRDDTRERNARHPSPPRRDRADSRSADPAREERSDRHRFDHNTQGRSGRNEPQAPSGPRGERDLDRSGPDRPRDVNPFVGTSGSRGDPEHMKASQQDPNYGRLNAIPSVVDTSNAPDAPRGRGRNMARGPAGSNQPPQRPDQRHTSMEHGNRGPSPDRISQPPSGPASSRARRGPMAPPPGNTSVNSSPAASSPATGIHPDRLRHLNTGPAATASPQPPFPTSSANSVAVHPDRLGRIDSNPPSGPAQQRHGQLPPLQTPERPSIPTGPGNRQSSGSLPATPSSDRGTPMSAPTGPSAPNDRSRGGSRRQIAGINNLLQGSQMVAPDPVVRNGSVRSRSSRSNLAGSDAQVLTGASPVTTPVQERPEAMAGPVSSRGSANGDERSARSDRNSRRHHDHPERASRSSRHGSRERSPGRERAKEHREFREHVSSTNMPGNNMREGERESLRRSGREPSGANNRGPEVMGNGRGDGAREPRHGDGRSSSRHEEHGHGNIGVGGGRGGGMGGAPRGDQRPREPRGEDGGRNSRKRRSEEGAYSGAPSEGHKRPRHHR</sequence>
<feature type="compositionally biased region" description="Low complexity" evidence="5">
    <location>
        <begin position="2242"/>
        <end position="2256"/>
    </location>
</feature>
<dbReference type="EMBL" id="JARVKF010000112">
    <property type="protein sequence ID" value="KAK9422735.1"/>
    <property type="molecule type" value="Genomic_DNA"/>
</dbReference>
<reference evidence="9 10" key="1">
    <citation type="journal article" date="2024" name="J. Plant Pathol.">
        <title>Sequence and assembly of the genome of Seiridium unicorne, isolate CBS 538.82, causal agent of cypress canker disease.</title>
        <authorList>
            <person name="Scali E."/>
            <person name="Rocca G.D."/>
            <person name="Danti R."/>
            <person name="Garbelotto M."/>
            <person name="Barberini S."/>
            <person name="Baroncelli R."/>
            <person name="Emiliani G."/>
        </authorList>
    </citation>
    <scope>NUCLEOTIDE SEQUENCE [LARGE SCALE GENOMIC DNA]</scope>
    <source>
        <strain evidence="9 10">BM-138-508</strain>
    </source>
</reference>
<dbReference type="PANTHER" id="PTHR21597:SF0">
    <property type="entry name" value="THO COMPLEX SUBUNIT 2"/>
    <property type="match status" value="1"/>
</dbReference>
<dbReference type="InterPro" id="IPR021418">
    <property type="entry name" value="THO_THOC2_C"/>
</dbReference>
<comment type="similarity">
    <text evidence="2">Belongs to the THOC2 family.</text>
</comment>
<evidence type="ECO:0000259" key="6">
    <source>
        <dbReference type="Pfam" id="PF11262"/>
    </source>
</evidence>
<dbReference type="InterPro" id="IPR032302">
    <property type="entry name" value="THOC2_N"/>
</dbReference>
<feature type="region of interest" description="Disordered" evidence="5">
    <location>
        <begin position="539"/>
        <end position="607"/>
    </location>
</feature>
<feature type="compositionally biased region" description="Basic and acidic residues" evidence="5">
    <location>
        <begin position="2053"/>
        <end position="2064"/>
    </location>
</feature>
<protein>
    <recommendedName>
        <fullName evidence="3">THO complex subunit 2</fullName>
    </recommendedName>
</protein>
<feature type="compositionally biased region" description="Basic and acidic residues" evidence="5">
    <location>
        <begin position="2385"/>
        <end position="2406"/>
    </location>
</feature>
<gene>
    <name evidence="9" type="ORF">SUNI508_00598</name>
</gene>
<keyword evidence="4" id="KW-0539">Nucleus</keyword>
<evidence type="ECO:0000259" key="8">
    <source>
        <dbReference type="Pfam" id="PF16134"/>
    </source>
</evidence>
<accession>A0ABR2V751</accession>
<feature type="domain" description="THO complex subunitTHOC2 C-terminal" evidence="6">
    <location>
        <begin position="1232"/>
        <end position="1546"/>
    </location>
</feature>
<evidence type="ECO:0000259" key="7">
    <source>
        <dbReference type="Pfam" id="PF11732"/>
    </source>
</evidence>
<feature type="compositionally biased region" description="Gly residues" evidence="5">
    <location>
        <begin position="2407"/>
        <end position="2423"/>
    </location>
</feature>
<dbReference type="InterPro" id="IPR021726">
    <property type="entry name" value="THO_THOC2_N"/>
</dbReference>
<dbReference type="InterPro" id="IPR040007">
    <property type="entry name" value="Tho2"/>
</dbReference>
<feature type="region of interest" description="Disordered" evidence="5">
    <location>
        <begin position="1"/>
        <end position="111"/>
    </location>
</feature>
<feature type="compositionally biased region" description="Basic and acidic residues" evidence="5">
    <location>
        <begin position="539"/>
        <end position="556"/>
    </location>
</feature>
<feature type="compositionally biased region" description="Polar residues" evidence="5">
    <location>
        <begin position="1567"/>
        <end position="1585"/>
    </location>
</feature>
<feature type="domain" description="THO complex subunit 2 N-terminal" evidence="8">
    <location>
        <begin position="125"/>
        <end position="869"/>
    </location>
</feature>
<evidence type="ECO:0000256" key="5">
    <source>
        <dbReference type="SAM" id="MobiDB-lite"/>
    </source>
</evidence>
<feature type="compositionally biased region" description="Basic and acidic residues" evidence="5">
    <location>
        <begin position="580"/>
        <end position="597"/>
    </location>
</feature>
<dbReference type="Proteomes" id="UP001408356">
    <property type="component" value="Unassembled WGS sequence"/>
</dbReference>
<feature type="compositionally biased region" description="Basic and acidic residues" evidence="5">
    <location>
        <begin position="1728"/>
        <end position="1774"/>
    </location>
</feature>
<feature type="domain" description="THO complex subunitTHOC2 N-terminal" evidence="7">
    <location>
        <begin position="871"/>
        <end position="947"/>
    </location>
</feature>
<evidence type="ECO:0000256" key="3">
    <source>
        <dbReference type="ARBA" id="ARBA00019596"/>
    </source>
</evidence>
<feature type="region of interest" description="Disordered" evidence="5">
    <location>
        <begin position="1567"/>
        <end position="2466"/>
    </location>
</feature>
<feature type="compositionally biased region" description="Low complexity" evidence="5">
    <location>
        <begin position="60"/>
        <end position="85"/>
    </location>
</feature>
<evidence type="ECO:0000256" key="2">
    <source>
        <dbReference type="ARBA" id="ARBA00007857"/>
    </source>
</evidence>
<comment type="subcellular location">
    <subcellularLocation>
        <location evidence="1">Nucleus</location>
    </subcellularLocation>
</comment>
<dbReference type="Pfam" id="PF11732">
    <property type="entry name" value="Thoc2"/>
    <property type="match status" value="1"/>
</dbReference>
<feature type="compositionally biased region" description="Polar residues" evidence="5">
    <location>
        <begin position="2183"/>
        <end position="2199"/>
    </location>
</feature>
<evidence type="ECO:0000256" key="1">
    <source>
        <dbReference type="ARBA" id="ARBA00004123"/>
    </source>
</evidence>
<dbReference type="PANTHER" id="PTHR21597">
    <property type="entry name" value="THO2 PROTEIN"/>
    <property type="match status" value="1"/>
</dbReference>
<feature type="compositionally biased region" description="Basic and acidic residues" evidence="5">
    <location>
        <begin position="2294"/>
        <end position="2343"/>
    </location>
</feature>
<comment type="caution">
    <text evidence="9">The sequence shown here is derived from an EMBL/GenBank/DDBJ whole genome shotgun (WGS) entry which is preliminary data.</text>
</comment>
<organism evidence="9 10">
    <name type="scientific">Seiridium unicorne</name>
    <dbReference type="NCBI Taxonomy" id="138068"/>
    <lineage>
        <taxon>Eukaryota</taxon>
        <taxon>Fungi</taxon>
        <taxon>Dikarya</taxon>
        <taxon>Ascomycota</taxon>
        <taxon>Pezizomycotina</taxon>
        <taxon>Sordariomycetes</taxon>
        <taxon>Xylariomycetidae</taxon>
        <taxon>Amphisphaeriales</taxon>
        <taxon>Sporocadaceae</taxon>
        <taxon>Seiridium</taxon>
    </lineage>
</organism>
<feature type="compositionally biased region" description="Basic and acidic residues" evidence="5">
    <location>
        <begin position="1780"/>
        <end position="1832"/>
    </location>
</feature>
<evidence type="ECO:0000313" key="9">
    <source>
        <dbReference type="EMBL" id="KAK9422735.1"/>
    </source>
</evidence>
<feature type="compositionally biased region" description="Basic and acidic residues" evidence="5">
    <location>
        <begin position="29"/>
        <end position="39"/>
    </location>
</feature>
<feature type="compositionally biased region" description="Low complexity" evidence="5">
    <location>
        <begin position="1676"/>
        <end position="1688"/>
    </location>
</feature>
<feature type="compositionally biased region" description="Basic and acidic residues" evidence="5">
    <location>
        <begin position="1913"/>
        <end position="1956"/>
    </location>
</feature>
<keyword evidence="10" id="KW-1185">Reference proteome</keyword>